<dbReference type="EMBL" id="CP094532">
    <property type="protein sequence ID" value="UOE40909.1"/>
    <property type="molecule type" value="Genomic_DNA"/>
</dbReference>
<evidence type="ECO:0000259" key="6">
    <source>
        <dbReference type="Pfam" id="PF00082"/>
    </source>
</evidence>
<accession>A0ABY4BNY9</accession>
<proteinExistence type="inferred from homology"/>
<dbReference type="Gene3D" id="3.40.50.200">
    <property type="entry name" value="Peptidase S8/S53 domain"/>
    <property type="match status" value="1"/>
</dbReference>
<evidence type="ECO:0000313" key="8">
    <source>
        <dbReference type="EMBL" id="UOE40909.1"/>
    </source>
</evidence>
<dbReference type="InterPro" id="IPR026444">
    <property type="entry name" value="Secre_tail"/>
</dbReference>
<dbReference type="Pfam" id="PF18962">
    <property type="entry name" value="Por_Secre_tail"/>
    <property type="match status" value="1"/>
</dbReference>
<dbReference type="PRINTS" id="PR00723">
    <property type="entry name" value="SUBTILISIN"/>
</dbReference>
<keyword evidence="3" id="KW-0378">Hydrolase</keyword>
<feature type="domain" description="Peptidase S8/S53" evidence="6">
    <location>
        <begin position="175"/>
        <end position="398"/>
    </location>
</feature>
<name>A0ABY4BNY9_9FLAO</name>
<keyword evidence="2" id="KW-0732">Signal</keyword>
<dbReference type="Pfam" id="PF00082">
    <property type="entry name" value="Peptidase_S8"/>
    <property type="match status" value="1"/>
</dbReference>
<evidence type="ECO:0000256" key="3">
    <source>
        <dbReference type="ARBA" id="ARBA00022801"/>
    </source>
</evidence>
<evidence type="ECO:0000313" key="9">
    <source>
        <dbReference type="Proteomes" id="UP000831460"/>
    </source>
</evidence>
<feature type="domain" description="Secretion system C-terminal sorting" evidence="7">
    <location>
        <begin position="538"/>
        <end position="598"/>
    </location>
</feature>
<evidence type="ECO:0000256" key="4">
    <source>
        <dbReference type="ARBA" id="ARBA00022825"/>
    </source>
</evidence>
<dbReference type="Proteomes" id="UP000831460">
    <property type="component" value="Chromosome"/>
</dbReference>
<dbReference type="InterPro" id="IPR015500">
    <property type="entry name" value="Peptidase_S8_subtilisin-rel"/>
</dbReference>
<evidence type="ECO:0000256" key="1">
    <source>
        <dbReference type="ARBA" id="ARBA00022670"/>
    </source>
</evidence>
<dbReference type="InterPro" id="IPR000209">
    <property type="entry name" value="Peptidase_S8/S53_dom"/>
</dbReference>
<sequence>MKTKLFYLIFVLFSSLSYCNNVILFIEILNTADVPKVVSVQKNRIVLQHQRTDITNIFSKYEISKFEKAFPSSKKPKLQNVYLLECNSPRLKNELSVFTDYFYNIEETQAPKLLYDTNDYYITGDYYNSKNYDLVNVKGAWEYSKGHSDFYVGVSEGGVKLDHEDLIGKALSMYNIPLNETGHATSTAGIIGANTNNNLGMSGIGFQSKMISLDFSFNDMLILSQNGVRIINCSWGAASSSVSYIQDIIDEIYENGTVIIASAGNGIASGSNNTEYYYPASYNHVISVSSVGSQDIGWIAPVGSAAGKFANWRDHVESWIGYPSTTHQINDKVDILAPGFGCFTTAFNPNAPSTNLYAAYGGTSSAAPHVSGIASLIFTANNCLSVDELESIIKLTAVSVDSISANAPYIGGLGAGRINAEKATKIAWQMNSANGGEVLVNNRTFKKWDFKLVNSPEYIRIKNQRFIENSGVIFRAKKGITLDSNTLLEPGLGKTHFLYVDNVNTCFGSNTISRPTIIITTEKNNISNSVTKADEIVLYPNPASDYLSIKSKNKILKSEIYDVSGKQVKTFNNEQTIRIHDLPAGTYIIKIYDLKKTAKSIKFVRK</sequence>
<dbReference type="SUPFAM" id="SSF52743">
    <property type="entry name" value="Subtilisin-like"/>
    <property type="match status" value="1"/>
</dbReference>
<protein>
    <submittedName>
        <fullName evidence="8">S8 family peptidase</fullName>
    </submittedName>
</protein>
<dbReference type="RefSeq" id="WP_243549011.1">
    <property type="nucleotide sequence ID" value="NZ_CP094532.1"/>
</dbReference>
<comment type="similarity">
    <text evidence="5">Belongs to the peptidase S8 family.</text>
</comment>
<evidence type="ECO:0000256" key="2">
    <source>
        <dbReference type="ARBA" id="ARBA00022729"/>
    </source>
</evidence>
<dbReference type="InterPro" id="IPR036852">
    <property type="entry name" value="Peptidase_S8/S53_dom_sf"/>
</dbReference>
<dbReference type="NCBIfam" id="TIGR04183">
    <property type="entry name" value="Por_Secre_tail"/>
    <property type="match status" value="1"/>
</dbReference>
<evidence type="ECO:0000256" key="5">
    <source>
        <dbReference type="PROSITE-ProRule" id="PRU01240"/>
    </source>
</evidence>
<evidence type="ECO:0000259" key="7">
    <source>
        <dbReference type="Pfam" id="PF18962"/>
    </source>
</evidence>
<organism evidence="8 9">
    <name type="scientific">Chryseobacterium suipulveris</name>
    <dbReference type="NCBI Taxonomy" id="2929800"/>
    <lineage>
        <taxon>Bacteria</taxon>
        <taxon>Pseudomonadati</taxon>
        <taxon>Bacteroidota</taxon>
        <taxon>Flavobacteriia</taxon>
        <taxon>Flavobacteriales</taxon>
        <taxon>Weeksellaceae</taxon>
        <taxon>Chryseobacterium group</taxon>
        <taxon>Chryseobacterium</taxon>
    </lineage>
</organism>
<dbReference type="PANTHER" id="PTHR42884:SF14">
    <property type="entry name" value="NEUROENDOCRINE CONVERTASE 1"/>
    <property type="match status" value="1"/>
</dbReference>
<dbReference type="PROSITE" id="PS51892">
    <property type="entry name" value="SUBTILASE"/>
    <property type="match status" value="1"/>
</dbReference>
<keyword evidence="1" id="KW-0645">Protease</keyword>
<dbReference type="PROSITE" id="PS00138">
    <property type="entry name" value="SUBTILASE_SER"/>
    <property type="match status" value="1"/>
</dbReference>
<comment type="caution">
    <text evidence="5">Lacks conserved residue(s) required for the propagation of feature annotation.</text>
</comment>
<gene>
    <name evidence="8" type="ORF">MTP09_13540</name>
</gene>
<dbReference type="InterPro" id="IPR023828">
    <property type="entry name" value="Peptidase_S8_Ser-AS"/>
</dbReference>
<keyword evidence="9" id="KW-1185">Reference proteome</keyword>
<dbReference type="PANTHER" id="PTHR42884">
    <property type="entry name" value="PROPROTEIN CONVERTASE SUBTILISIN/KEXIN-RELATED"/>
    <property type="match status" value="1"/>
</dbReference>
<reference evidence="8 9" key="1">
    <citation type="submission" date="2022-03" db="EMBL/GenBank/DDBJ databases">
        <title>Chryseobacterium sp. isolated from particulate matters in swine house.</title>
        <authorList>
            <person name="Won M."/>
            <person name="Kim S.-J."/>
            <person name="Kwon S.-W."/>
        </authorList>
    </citation>
    <scope>NUCLEOTIDE SEQUENCE [LARGE SCALE GENOMIC DNA]</scope>
    <source>
        <strain evidence="8 9">SC2-2</strain>
    </source>
</reference>
<keyword evidence="4" id="KW-0720">Serine protease</keyword>